<dbReference type="InterPro" id="IPR001841">
    <property type="entry name" value="Znf_RING"/>
</dbReference>
<evidence type="ECO:0000256" key="1">
    <source>
        <dbReference type="ARBA" id="ARBA00022722"/>
    </source>
</evidence>
<dbReference type="GO" id="GO:0033557">
    <property type="term" value="C:Slx1-Slx4 complex"/>
    <property type="evidence" value="ECO:0007669"/>
    <property type="project" value="UniProtKB-UniRule"/>
</dbReference>
<evidence type="ECO:0000256" key="6">
    <source>
        <dbReference type="ARBA" id="ARBA00023204"/>
    </source>
</evidence>
<sequence length="441" mass="49011">MLKGVPVEKVIPPFYCCYLLRSTVSRTFLYVGSTPNPVRRLRQHNGDASGGAVRTKGTEKRSLRPWEMACIVTGFPSKIAALQFEWAWQNTHVTRHIPDDDRITSAKSRNRTSPASGKERTRPVRPRISVGDKMANLHLLLRVKSFARWPLAVKFFDENLYRVWQRCDKKEERKIDGSILIELETKSSLQQGASDPALLTDVAKATSGIHSIDVTYKSSKEYIAKSQSVIQNQTSCCTICQDELEAGQTPVLICSHGDCKSASHMTCLSQHFLQAGVEKDALLPTTGTCPECKQQLRWIDLVKDLSLRTRGDKEVEMLFKQRKQRARKIPGAAGVAAVASTATASLNVMSDEDDSIGIVTDNAKSIQRQLIIPEPLSDDSDLDDNWAYKLDDDDDQLSVVSEDSSCEDEPVIMHSGSFGKAKKFSAEAIIEDSEEETGVMD</sequence>
<dbReference type="PROSITE" id="PS50164">
    <property type="entry name" value="GIY_YIG"/>
    <property type="match status" value="1"/>
</dbReference>
<dbReference type="FunFam" id="3.40.1440.10:FF:000006">
    <property type="entry name" value="Structure-specific endonuclease subunit SLX1"/>
    <property type="match status" value="1"/>
</dbReference>
<keyword evidence="9" id="KW-0479">Metal-binding</keyword>
<feature type="domain" description="RING-type" evidence="11">
    <location>
        <begin position="237"/>
        <end position="293"/>
    </location>
</feature>
<dbReference type="InterPro" id="IPR013083">
    <property type="entry name" value="Znf_RING/FYVE/PHD"/>
</dbReference>
<keyword evidence="4 8" id="KW-0378">Hydrolase</keyword>
<dbReference type="GO" id="GO:0017108">
    <property type="term" value="F:5'-flap endonuclease activity"/>
    <property type="evidence" value="ECO:0007669"/>
    <property type="project" value="InterPro"/>
</dbReference>
<dbReference type="GO" id="GO:0008821">
    <property type="term" value="F:crossover junction DNA endonuclease activity"/>
    <property type="evidence" value="ECO:0007669"/>
    <property type="project" value="TreeGrafter"/>
</dbReference>
<evidence type="ECO:0000313" key="14">
    <source>
        <dbReference type="Proteomes" id="UP000799429"/>
    </source>
</evidence>
<dbReference type="PANTHER" id="PTHR20208">
    <property type="entry name" value="STRUCTURE-SPECIFIC ENDONUCLEASE SUBUNIT SLX1"/>
    <property type="match status" value="1"/>
</dbReference>
<feature type="region of interest" description="Disordered" evidence="10">
    <location>
        <begin position="40"/>
        <end position="60"/>
    </location>
</feature>
<keyword evidence="3 8" id="KW-0227">DNA damage</keyword>
<dbReference type="Pfam" id="PF21202">
    <property type="entry name" value="SLX1_C"/>
    <property type="match status" value="1"/>
</dbReference>
<dbReference type="InterPro" id="IPR000305">
    <property type="entry name" value="GIY-YIG_endonuc"/>
</dbReference>
<evidence type="ECO:0000256" key="7">
    <source>
        <dbReference type="ARBA" id="ARBA00023242"/>
    </source>
</evidence>
<proteinExistence type="inferred from homology"/>
<evidence type="ECO:0000256" key="10">
    <source>
        <dbReference type="SAM" id="MobiDB-lite"/>
    </source>
</evidence>
<dbReference type="PANTHER" id="PTHR20208:SF10">
    <property type="entry name" value="STRUCTURE-SPECIFIC ENDONUCLEASE SUBUNIT SLX1"/>
    <property type="match status" value="1"/>
</dbReference>
<dbReference type="CDD" id="cd10455">
    <property type="entry name" value="GIY-YIG_SLX1"/>
    <property type="match status" value="1"/>
</dbReference>
<dbReference type="InterPro" id="IPR050381">
    <property type="entry name" value="SLX1_endonuclease"/>
</dbReference>
<feature type="compositionally biased region" description="Polar residues" evidence="10">
    <location>
        <begin position="105"/>
        <end position="115"/>
    </location>
</feature>
<feature type="domain" description="GIY-YIG" evidence="12">
    <location>
        <begin position="13"/>
        <end position="98"/>
    </location>
</feature>
<dbReference type="InterPro" id="IPR048749">
    <property type="entry name" value="SLX1_C"/>
</dbReference>
<dbReference type="AlphaFoldDB" id="A0A9P4SEU2"/>
<evidence type="ECO:0000259" key="12">
    <source>
        <dbReference type="PROSITE" id="PS50164"/>
    </source>
</evidence>
<comment type="subunit">
    <text evidence="8">Forms a heterodimer with SLX4.</text>
</comment>
<reference evidence="13" key="1">
    <citation type="journal article" date="2020" name="Stud. Mycol.">
        <title>101 Dothideomycetes genomes: a test case for predicting lifestyles and emergence of pathogens.</title>
        <authorList>
            <person name="Haridas S."/>
            <person name="Albert R."/>
            <person name="Binder M."/>
            <person name="Bloem J."/>
            <person name="Labutti K."/>
            <person name="Salamov A."/>
            <person name="Andreopoulos B."/>
            <person name="Baker S."/>
            <person name="Barry K."/>
            <person name="Bills G."/>
            <person name="Bluhm B."/>
            <person name="Cannon C."/>
            <person name="Castanera R."/>
            <person name="Culley D."/>
            <person name="Daum C."/>
            <person name="Ezra D."/>
            <person name="Gonzalez J."/>
            <person name="Henrissat B."/>
            <person name="Kuo A."/>
            <person name="Liang C."/>
            <person name="Lipzen A."/>
            <person name="Lutzoni F."/>
            <person name="Magnuson J."/>
            <person name="Mondo S."/>
            <person name="Nolan M."/>
            <person name="Ohm R."/>
            <person name="Pangilinan J."/>
            <person name="Park H.-J."/>
            <person name="Ramirez L."/>
            <person name="Alfaro M."/>
            <person name="Sun H."/>
            <person name="Tritt A."/>
            <person name="Yoshinaga Y."/>
            <person name="Zwiers L.-H."/>
            <person name="Turgeon B."/>
            <person name="Goodwin S."/>
            <person name="Spatafora J."/>
            <person name="Crous P."/>
            <person name="Grigoriev I."/>
        </authorList>
    </citation>
    <scope>NUCLEOTIDE SEQUENCE</scope>
    <source>
        <strain evidence="13">CBS 101060</strain>
    </source>
</reference>
<evidence type="ECO:0000256" key="2">
    <source>
        <dbReference type="ARBA" id="ARBA00022759"/>
    </source>
</evidence>
<keyword evidence="2 8" id="KW-0255">Endonuclease</keyword>
<keyword evidence="6 8" id="KW-0234">DNA repair</keyword>
<evidence type="ECO:0000256" key="5">
    <source>
        <dbReference type="ARBA" id="ARBA00023172"/>
    </source>
</evidence>
<keyword evidence="14" id="KW-1185">Reference proteome</keyword>
<protein>
    <recommendedName>
        <fullName evidence="15">Structure-specific endonuclease subunit SLX1</fullName>
    </recommendedName>
</protein>
<dbReference type="InterPro" id="IPR027520">
    <property type="entry name" value="Slx1"/>
</dbReference>
<dbReference type="OrthoDB" id="24645at2759"/>
<keyword evidence="7 8" id="KW-0539">Nucleus</keyword>
<dbReference type="EMBL" id="MU006091">
    <property type="protein sequence ID" value="KAF2841240.1"/>
    <property type="molecule type" value="Genomic_DNA"/>
</dbReference>
<organism evidence="13 14">
    <name type="scientific">Patellaria atrata CBS 101060</name>
    <dbReference type="NCBI Taxonomy" id="1346257"/>
    <lineage>
        <taxon>Eukaryota</taxon>
        <taxon>Fungi</taxon>
        <taxon>Dikarya</taxon>
        <taxon>Ascomycota</taxon>
        <taxon>Pezizomycotina</taxon>
        <taxon>Dothideomycetes</taxon>
        <taxon>Dothideomycetes incertae sedis</taxon>
        <taxon>Patellariales</taxon>
        <taxon>Patellariaceae</taxon>
        <taxon>Patellaria</taxon>
    </lineage>
</organism>
<accession>A0A9P4SEU2</accession>
<name>A0A9P4SEU2_9PEZI</name>
<evidence type="ECO:0000313" key="13">
    <source>
        <dbReference type="EMBL" id="KAF2841240.1"/>
    </source>
</evidence>
<dbReference type="Pfam" id="PF01541">
    <property type="entry name" value="GIY-YIG"/>
    <property type="match status" value="1"/>
</dbReference>
<keyword evidence="1 8" id="KW-0540">Nuclease</keyword>
<keyword evidence="9" id="KW-0863">Zinc-finger</keyword>
<dbReference type="SUPFAM" id="SSF82771">
    <property type="entry name" value="GIY-YIG endonuclease"/>
    <property type="match status" value="1"/>
</dbReference>
<dbReference type="HAMAP" id="MF_03100">
    <property type="entry name" value="Endonuc_su_Slx1"/>
    <property type="match status" value="1"/>
</dbReference>
<comment type="cofactor">
    <cofactor evidence="8">
        <name>a divalent metal cation</name>
        <dbReference type="ChEBI" id="CHEBI:60240"/>
    </cofactor>
</comment>
<comment type="caution">
    <text evidence="13">The sequence shown here is derived from an EMBL/GenBank/DDBJ whole genome shotgun (WGS) entry which is preliminary data.</text>
</comment>
<comment type="caution">
    <text evidence="8">Lacks conserved residue(s) required for the propagation of feature annotation.</text>
</comment>
<comment type="similarity">
    <text evidence="8">Belongs to the SLX1 family.</text>
</comment>
<evidence type="ECO:0008006" key="15">
    <source>
        <dbReference type="Google" id="ProtNLM"/>
    </source>
</evidence>
<evidence type="ECO:0000256" key="8">
    <source>
        <dbReference type="HAMAP-Rule" id="MF_03100"/>
    </source>
</evidence>
<dbReference type="SUPFAM" id="SSF57850">
    <property type="entry name" value="RING/U-box"/>
    <property type="match status" value="1"/>
</dbReference>
<dbReference type="GO" id="GO:0000724">
    <property type="term" value="P:double-strand break repair via homologous recombination"/>
    <property type="evidence" value="ECO:0007669"/>
    <property type="project" value="TreeGrafter"/>
</dbReference>
<feature type="region of interest" description="Disordered" evidence="10">
    <location>
        <begin position="99"/>
        <end position="124"/>
    </location>
</feature>
<evidence type="ECO:0000256" key="9">
    <source>
        <dbReference type="PROSITE-ProRule" id="PRU00175"/>
    </source>
</evidence>
<comment type="subcellular location">
    <subcellularLocation>
        <location evidence="8">Nucleus</location>
    </subcellularLocation>
</comment>
<evidence type="ECO:0000256" key="3">
    <source>
        <dbReference type="ARBA" id="ARBA00022763"/>
    </source>
</evidence>
<dbReference type="Gene3D" id="3.30.40.10">
    <property type="entry name" value="Zinc/RING finger domain, C3HC4 (zinc finger)"/>
    <property type="match status" value="1"/>
</dbReference>
<dbReference type="Proteomes" id="UP000799429">
    <property type="component" value="Unassembled WGS sequence"/>
</dbReference>
<comment type="function">
    <text evidence="8">Catalytic subunit of the SLX1-SLX4 structure-specific endonuclease that resolves DNA secondary structures generated during DNA repair and recombination. Has endonuclease activity towards branched DNA substrates, introducing single-strand cuts in duplex DNA close to junctions with ss-DNA.</text>
</comment>
<evidence type="ECO:0000259" key="11">
    <source>
        <dbReference type="PROSITE" id="PS50089"/>
    </source>
</evidence>
<evidence type="ECO:0000256" key="4">
    <source>
        <dbReference type="ARBA" id="ARBA00022801"/>
    </source>
</evidence>
<dbReference type="Gene3D" id="3.40.1440.10">
    <property type="entry name" value="GIY-YIG endonuclease"/>
    <property type="match status" value="1"/>
</dbReference>
<keyword evidence="9" id="KW-0862">Zinc</keyword>
<dbReference type="InterPro" id="IPR035901">
    <property type="entry name" value="GIY-YIG_endonuc_sf"/>
</dbReference>
<dbReference type="PROSITE" id="PS50089">
    <property type="entry name" value="ZF_RING_2"/>
    <property type="match status" value="1"/>
</dbReference>
<dbReference type="GO" id="GO:0008270">
    <property type="term" value="F:zinc ion binding"/>
    <property type="evidence" value="ECO:0007669"/>
    <property type="project" value="UniProtKB-KW"/>
</dbReference>
<keyword evidence="5 8" id="KW-0233">DNA recombination</keyword>
<gene>
    <name evidence="13" type="ORF">M501DRAFT_929280</name>
</gene>